<evidence type="ECO:0000256" key="2">
    <source>
        <dbReference type="ARBA" id="ARBA00010271"/>
    </source>
</evidence>
<dbReference type="Pfam" id="PF03016">
    <property type="entry name" value="Exostosin_GT47"/>
    <property type="match status" value="1"/>
</dbReference>
<dbReference type="Proteomes" id="UP001165080">
    <property type="component" value="Unassembled WGS sequence"/>
</dbReference>
<dbReference type="OrthoDB" id="1924787at2759"/>
<evidence type="ECO:0000259" key="6">
    <source>
        <dbReference type="PROSITE" id="PS50026"/>
    </source>
</evidence>
<organism evidence="7 8">
    <name type="scientific">Pleodorina starrii</name>
    <dbReference type="NCBI Taxonomy" id="330485"/>
    <lineage>
        <taxon>Eukaryota</taxon>
        <taxon>Viridiplantae</taxon>
        <taxon>Chlorophyta</taxon>
        <taxon>core chlorophytes</taxon>
        <taxon>Chlorophyceae</taxon>
        <taxon>CS clade</taxon>
        <taxon>Chlamydomonadales</taxon>
        <taxon>Volvocaceae</taxon>
        <taxon>Pleodorina</taxon>
    </lineage>
</organism>
<dbReference type="PANTHER" id="PTHR11062:SF268">
    <property type="entry name" value="FAMILY PROTEIN, PUTATIVE, EXPRESSED-RELATED"/>
    <property type="match status" value="1"/>
</dbReference>
<dbReference type="AlphaFoldDB" id="A0A9W6BL40"/>
<dbReference type="InterPro" id="IPR000742">
    <property type="entry name" value="EGF"/>
</dbReference>
<reference evidence="7 8" key="1">
    <citation type="journal article" date="2023" name="Commun. Biol.">
        <title>Reorganization of the ancestral sex-determining regions during the evolution of trioecy in Pleodorina starrii.</title>
        <authorList>
            <person name="Takahashi K."/>
            <person name="Suzuki S."/>
            <person name="Kawai-Toyooka H."/>
            <person name="Yamamoto K."/>
            <person name="Hamaji T."/>
            <person name="Ootsuki R."/>
            <person name="Yamaguchi H."/>
            <person name="Kawachi M."/>
            <person name="Higashiyama T."/>
            <person name="Nozaki H."/>
        </authorList>
    </citation>
    <scope>NUCLEOTIDE SEQUENCE [LARGE SCALE GENOMIC DNA]</scope>
    <source>
        <strain evidence="7 8">NIES-4479</strain>
    </source>
</reference>
<keyword evidence="8" id="KW-1185">Reference proteome</keyword>
<evidence type="ECO:0000256" key="5">
    <source>
        <dbReference type="SAM" id="SignalP"/>
    </source>
</evidence>
<evidence type="ECO:0000256" key="1">
    <source>
        <dbReference type="ARBA" id="ARBA00004323"/>
    </source>
</evidence>
<keyword evidence="5" id="KW-0732">Signal</keyword>
<keyword evidence="3" id="KW-0333">Golgi apparatus</keyword>
<feature type="domain" description="EGF-like" evidence="6">
    <location>
        <begin position="110"/>
        <end position="143"/>
    </location>
</feature>
<comment type="subcellular location">
    <subcellularLocation>
        <location evidence="1">Golgi apparatus membrane</location>
        <topology evidence="1">Single-pass type II membrane protein</topology>
    </subcellularLocation>
</comment>
<feature type="disulfide bond" evidence="4">
    <location>
        <begin position="114"/>
        <end position="124"/>
    </location>
</feature>
<feature type="signal peptide" evidence="5">
    <location>
        <begin position="1"/>
        <end position="24"/>
    </location>
</feature>
<protein>
    <recommendedName>
        <fullName evidence="6">EGF-like domain-containing protein</fullName>
    </recommendedName>
</protein>
<dbReference type="GO" id="GO:0000139">
    <property type="term" value="C:Golgi membrane"/>
    <property type="evidence" value="ECO:0007669"/>
    <property type="project" value="UniProtKB-SubCell"/>
</dbReference>
<keyword evidence="4" id="KW-0245">EGF-like domain</keyword>
<name>A0A9W6BL40_9CHLO</name>
<feature type="chain" id="PRO_5040907137" description="EGF-like domain-containing protein" evidence="5">
    <location>
        <begin position="25"/>
        <end position="802"/>
    </location>
</feature>
<dbReference type="PROSITE" id="PS01186">
    <property type="entry name" value="EGF_2"/>
    <property type="match status" value="1"/>
</dbReference>
<dbReference type="PANTHER" id="PTHR11062">
    <property type="entry name" value="EXOSTOSIN HEPARAN SULFATE GLYCOSYLTRANSFERASE -RELATED"/>
    <property type="match status" value="1"/>
</dbReference>
<evidence type="ECO:0000313" key="7">
    <source>
        <dbReference type="EMBL" id="GLC54182.1"/>
    </source>
</evidence>
<comment type="caution">
    <text evidence="7">The sequence shown here is derived from an EMBL/GenBank/DDBJ whole genome shotgun (WGS) entry which is preliminary data.</text>
</comment>
<accession>A0A9W6BL40</accession>
<feature type="disulfide bond" evidence="4">
    <location>
        <begin position="133"/>
        <end position="142"/>
    </location>
</feature>
<dbReference type="PROSITE" id="PS50026">
    <property type="entry name" value="EGF_3"/>
    <property type="match status" value="1"/>
</dbReference>
<proteinExistence type="inferred from homology"/>
<evidence type="ECO:0000256" key="3">
    <source>
        <dbReference type="ARBA" id="ARBA00023034"/>
    </source>
</evidence>
<comment type="caution">
    <text evidence="4">Lacks conserved residue(s) required for the propagation of feature annotation.</text>
</comment>
<evidence type="ECO:0000313" key="8">
    <source>
        <dbReference type="Proteomes" id="UP001165080"/>
    </source>
</evidence>
<gene>
    <name evidence="7" type="primary">PLEST001659</name>
    <name evidence="7" type="ORF">PLESTB_000832400</name>
</gene>
<dbReference type="GO" id="GO:0016757">
    <property type="term" value="F:glycosyltransferase activity"/>
    <property type="evidence" value="ECO:0007669"/>
    <property type="project" value="InterPro"/>
</dbReference>
<dbReference type="Gene3D" id="2.10.25.10">
    <property type="entry name" value="Laminin"/>
    <property type="match status" value="1"/>
</dbReference>
<keyword evidence="4" id="KW-1015">Disulfide bond</keyword>
<dbReference type="InterPro" id="IPR004263">
    <property type="entry name" value="Exostosin"/>
</dbReference>
<dbReference type="Pfam" id="PF23106">
    <property type="entry name" value="EGF_Teneurin"/>
    <property type="match status" value="1"/>
</dbReference>
<dbReference type="EMBL" id="BRXU01000009">
    <property type="protein sequence ID" value="GLC54182.1"/>
    <property type="molecule type" value="Genomic_DNA"/>
</dbReference>
<dbReference type="InterPro" id="IPR040911">
    <property type="entry name" value="Exostosin_GT47"/>
</dbReference>
<sequence length="802" mass="90097">MVSPSVLVTFRVAVLLVCVQRLTSQFAGIGGLRGLLNEWELPTKVHYDLPPKKYLQATTGSTAHTTKSRSEHQENSLDSAVRRRCRLVRGTWCGDFLRQEAVPTRAVPRGDKDCPNGCSGWGNCNHDTGLCDCPAGRGGPDCGQEVKRPCASGHRDKRFPNNTQPVSSIGPDKLDLNVTAEGWTASRCFGYCYDDLAACFCGEGAFRHIPAPAGSPPWTPPLQWGRPLSDGCQPNKDAVGNPSFCHGSGTTYDEIYGPEGWCNKKDSGKQCGCLMEIAEPCDFSQPMETSCVNQCGGHGECFFGFCRCHPGWYGADCSRKRAGLDMEPGLHETGSRPWLTRLVATPPAALPQPPAPTRPRPLIYVYDIPAEYTSRMLQYRVAANTCIYRRFVERNHTGFTGFTYSIEMLLHERLLQSEHRTFDPEEADFFYVPVYVACYFWPVLGWADFPWWYAPYGMRPMHGANMLMEVQGWLSSVLPYWSRRGGRDHVWLMPHDEGACWMPRDLYDRSIVLTHWGRMDLDHKSNSAYMQDVYTNVVDAGYMVWPGTDFQQRIKGHPCYDPRKDLVIPAFKQPDHYSASPLLGGPPLERDILLYFRGDVGLHRKKEYSRGVRQRLFKLAAEGDWFPRYRIAIGAGHMIPGSYSEHLARSKFCLVAPGDGWSARAEDAVLHGCVPLVIMDNVHAVFESILDWDSFSIRIREDDAALAALPELLTAVPPERLAKMQRNLARVWHRFTYASGPYLEAAVERAFEGNAKTLGNVSLGPVPPDSPFQRATSFPTRDDAFHTILQWLYHRIPDTRGP</sequence>
<comment type="similarity">
    <text evidence="2">Belongs to the glycosyltransferase 47 family.</text>
</comment>
<dbReference type="PROSITE" id="PS00022">
    <property type="entry name" value="EGF_1"/>
    <property type="match status" value="2"/>
</dbReference>
<evidence type="ECO:0000256" key="4">
    <source>
        <dbReference type="PROSITE-ProRule" id="PRU00076"/>
    </source>
</evidence>